<proteinExistence type="inferred from homology"/>
<evidence type="ECO:0000256" key="5">
    <source>
        <dbReference type="ARBA" id="ARBA00023204"/>
    </source>
</evidence>
<name>A0ABQ7I1N0_9MICR</name>
<keyword evidence="2" id="KW-0547">Nucleotide-binding</keyword>
<keyword evidence="9" id="KW-1185">Reference proteome</keyword>
<dbReference type="PANTHER" id="PTHR11361:SF34">
    <property type="entry name" value="DNA MISMATCH REPAIR PROTEIN MSH1, MITOCHONDRIAL"/>
    <property type="match status" value="1"/>
</dbReference>
<dbReference type="Gene3D" id="1.10.1420.10">
    <property type="match status" value="2"/>
</dbReference>
<sequence length="722" mass="83144">MNVSEEQNVIACISLSRSQTPIIGVSIYHQSKIHTVEFLDSWQLSILYQQLLIYKPYTIIIPEDQTNLQKMLNTKLSDVTIIMISRKEYETESIKIDNPINLEKHYFGFISATALTGYLEYNGISKIQSIEFIELENRLFLSEQTIRDLEIIDGSGGKSLFSMVKNNKTKMGERLLKANLLQPFTDIEIIQARHNKLKVLIDNQSQCIKLEKILKNISDIDSMIEYIIRSKKCTLRDLTNNIINCIKIKCLFVSLTSLKECINEIVTDNEFPKNIIISIDKLQPLFSKISKYINPEANYTPTNCIDQIIQSIKQNENDSLEIAKQIYYENIEDLNHIFLKIKSMMNINVELIHDPIKGYLIKCKEDILFSNTEASNQDCINNKFDETKYNKLIFVSKKRNYFLFTNIELQKINSRIFDSYNQIIEIAGVICHDLHLEIEEHVIDLQELCSLIGELDIILGYNLFSKKFQCCLPEFSDGILITDSHHFFIKKEKSIPNSFYACPKLNFNIVTGSNMSGKTSYVKQLAHTIILAQIGSPVYASYASLKIFKNIYTKLNNNSDFNFSTFETELNDSLNIINKATSDSLVLIDESGRGTSYIDGLSFAYTLAYYLIDKNIFTYFITHFSRLIDLLKENERVNVLKNRHHKVTSGLNIQEMGIEISSQYLPRDVINDAISIKKLINKECFDSKGFDNSEIQLAIKIEKSTPEEKEKLRKDVITPSNK</sequence>
<evidence type="ECO:0000259" key="7">
    <source>
        <dbReference type="SMART" id="SM00534"/>
    </source>
</evidence>
<comment type="similarity">
    <text evidence="1">Belongs to the DNA mismatch repair MutS family.</text>
</comment>
<dbReference type="SUPFAM" id="SSF48334">
    <property type="entry name" value="DNA repair protein MutS, domain III"/>
    <property type="match status" value="1"/>
</dbReference>
<dbReference type="InterPro" id="IPR000432">
    <property type="entry name" value="DNA_mismatch_repair_MutS_C"/>
</dbReference>
<dbReference type="Pfam" id="PF00488">
    <property type="entry name" value="MutS_V"/>
    <property type="match status" value="1"/>
</dbReference>
<evidence type="ECO:0000259" key="6">
    <source>
        <dbReference type="SMART" id="SM00533"/>
    </source>
</evidence>
<keyword evidence="5" id="KW-0227">DNA damage</keyword>
<dbReference type="SMART" id="SM00533">
    <property type="entry name" value="MUTSd"/>
    <property type="match status" value="1"/>
</dbReference>
<evidence type="ECO:0000256" key="4">
    <source>
        <dbReference type="ARBA" id="ARBA00023125"/>
    </source>
</evidence>
<evidence type="ECO:0000313" key="8">
    <source>
        <dbReference type="EMBL" id="KAF7684371.1"/>
    </source>
</evidence>
<organism evidence="8 9">
    <name type="scientific">Astathelohania contejeani</name>
    <dbReference type="NCBI Taxonomy" id="164912"/>
    <lineage>
        <taxon>Eukaryota</taxon>
        <taxon>Fungi</taxon>
        <taxon>Fungi incertae sedis</taxon>
        <taxon>Microsporidia</taxon>
        <taxon>Astathelohaniidae</taxon>
        <taxon>Astathelohania</taxon>
    </lineage>
</organism>
<evidence type="ECO:0000256" key="1">
    <source>
        <dbReference type="ARBA" id="ARBA00006271"/>
    </source>
</evidence>
<feature type="domain" description="DNA mismatch repair protein MutS core" evidence="6">
    <location>
        <begin position="155"/>
        <end position="492"/>
    </location>
</feature>
<dbReference type="EMBL" id="SBIQ01000016">
    <property type="protein sequence ID" value="KAF7684371.1"/>
    <property type="molecule type" value="Genomic_DNA"/>
</dbReference>
<comment type="caution">
    <text evidence="8">The sequence shown here is derived from an EMBL/GenBank/DDBJ whole genome shotgun (WGS) entry which is preliminary data.</text>
</comment>
<protein>
    <submittedName>
        <fullName evidence="8">MutS like protein 4</fullName>
    </submittedName>
</protein>
<dbReference type="Proteomes" id="UP001516464">
    <property type="component" value="Unassembled WGS sequence"/>
</dbReference>
<dbReference type="InterPro" id="IPR036187">
    <property type="entry name" value="DNA_mismatch_repair_MutS_sf"/>
</dbReference>
<keyword evidence="3" id="KW-0067">ATP-binding</keyword>
<gene>
    <name evidence="8" type="primary">MSH4</name>
    <name evidence="8" type="ORF">TCON_0435</name>
</gene>
<dbReference type="Pfam" id="PF05192">
    <property type="entry name" value="MutS_III"/>
    <property type="match status" value="1"/>
</dbReference>
<evidence type="ECO:0000256" key="2">
    <source>
        <dbReference type="ARBA" id="ARBA00022741"/>
    </source>
</evidence>
<dbReference type="Gene3D" id="3.40.50.300">
    <property type="entry name" value="P-loop containing nucleotide triphosphate hydrolases"/>
    <property type="match status" value="1"/>
</dbReference>
<dbReference type="InterPro" id="IPR007696">
    <property type="entry name" value="DNA_mismatch_repair_MutS_core"/>
</dbReference>
<dbReference type="SMART" id="SM00534">
    <property type="entry name" value="MUTSac"/>
    <property type="match status" value="1"/>
</dbReference>
<dbReference type="SUPFAM" id="SSF52540">
    <property type="entry name" value="P-loop containing nucleoside triphosphate hydrolases"/>
    <property type="match status" value="1"/>
</dbReference>
<keyword evidence="4" id="KW-0238">DNA-binding</keyword>
<reference evidence="8 9" key="1">
    <citation type="submission" date="2019-01" db="EMBL/GenBank/DDBJ databases">
        <title>Genomes sequencing and comparative genomics of infectious freshwater microsporidia, Cucumispora dikerogammari and Thelohania contejeani.</title>
        <authorList>
            <person name="Cormier A."/>
            <person name="Giraud I."/>
            <person name="Wattier R."/>
            <person name="Teixeira M."/>
            <person name="Grandjean F."/>
            <person name="Rigaud T."/>
            <person name="Cordaux R."/>
        </authorList>
    </citation>
    <scope>NUCLEOTIDE SEQUENCE [LARGE SCALE GENOMIC DNA]</scope>
    <source>
        <strain evidence="8">T1</strain>
        <tissue evidence="8">Spores</tissue>
    </source>
</reference>
<dbReference type="InterPro" id="IPR045076">
    <property type="entry name" value="MutS"/>
</dbReference>
<keyword evidence="5" id="KW-0234">DNA repair</keyword>
<accession>A0ABQ7I1N0</accession>
<dbReference type="InterPro" id="IPR027417">
    <property type="entry name" value="P-loop_NTPase"/>
</dbReference>
<evidence type="ECO:0000256" key="3">
    <source>
        <dbReference type="ARBA" id="ARBA00022840"/>
    </source>
</evidence>
<evidence type="ECO:0000313" key="9">
    <source>
        <dbReference type="Proteomes" id="UP001516464"/>
    </source>
</evidence>
<feature type="domain" description="DNA mismatch repair proteins mutS family" evidence="7">
    <location>
        <begin position="505"/>
        <end position="678"/>
    </location>
</feature>
<dbReference type="PANTHER" id="PTHR11361">
    <property type="entry name" value="DNA MISMATCH REPAIR PROTEIN MUTS FAMILY MEMBER"/>
    <property type="match status" value="1"/>
</dbReference>